<dbReference type="Proteomes" id="UP000321750">
    <property type="component" value="Unassembled WGS sequence"/>
</dbReference>
<feature type="domain" description="DJ-1/PfpI" evidence="1">
    <location>
        <begin position="13"/>
        <end position="167"/>
    </location>
</feature>
<comment type="caution">
    <text evidence="2">The sequence shown here is derived from an EMBL/GenBank/DDBJ whole genome shotgun (WGS) entry which is preliminary data.</text>
</comment>
<evidence type="ECO:0000259" key="1">
    <source>
        <dbReference type="Pfam" id="PF01965"/>
    </source>
</evidence>
<dbReference type="InterPro" id="IPR029062">
    <property type="entry name" value="Class_I_gatase-like"/>
</dbReference>
<keyword evidence="3" id="KW-1185">Reference proteome</keyword>
<reference evidence="2 3" key="1">
    <citation type="submission" date="2019-07" db="EMBL/GenBank/DDBJ databases">
        <title>Whole genome shotgun sequence of Methylobacterium gnaphalii NBRC 107716.</title>
        <authorList>
            <person name="Hosoyama A."/>
            <person name="Uohara A."/>
            <person name="Ohji S."/>
            <person name="Ichikawa N."/>
        </authorList>
    </citation>
    <scope>NUCLEOTIDE SEQUENCE [LARGE SCALE GENOMIC DNA]</scope>
    <source>
        <strain evidence="2 3">NBRC 107716</strain>
    </source>
</reference>
<dbReference type="GO" id="GO:0016740">
    <property type="term" value="F:transferase activity"/>
    <property type="evidence" value="ECO:0007669"/>
    <property type="project" value="UniProtKB-KW"/>
</dbReference>
<dbReference type="GO" id="GO:0006355">
    <property type="term" value="P:regulation of DNA-templated transcription"/>
    <property type="evidence" value="ECO:0007669"/>
    <property type="project" value="TreeGrafter"/>
</dbReference>
<dbReference type="CDD" id="cd03139">
    <property type="entry name" value="GATase1_PfpI_2"/>
    <property type="match status" value="1"/>
</dbReference>
<dbReference type="AlphaFoldDB" id="A0A512JMP2"/>
<name>A0A512JMP2_9HYPH</name>
<dbReference type="InterPro" id="IPR002818">
    <property type="entry name" value="DJ-1/PfpI"/>
</dbReference>
<evidence type="ECO:0000313" key="3">
    <source>
        <dbReference type="Proteomes" id="UP000321750"/>
    </source>
</evidence>
<dbReference type="SUPFAM" id="SSF52317">
    <property type="entry name" value="Class I glutamine amidotransferase-like"/>
    <property type="match status" value="1"/>
</dbReference>
<dbReference type="Pfam" id="PF01965">
    <property type="entry name" value="DJ-1_PfpI"/>
    <property type="match status" value="1"/>
</dbReference>
<dbReference type="Gene3D" id="3.40.50.880">
    <property type="match status" value="1"/>
</dbReference>
<sequence>MISPDTHLEIGSLLFEGIDQIDLTGPFEVLSRIPNATCRIYGKTAEPVRDVKGLILTPDAAIADAPQLDILHVPGGFGQESLMEDEAVLAWLRSQAAGARSVFSVCTGALICGAAGLLKGRRATTHWASFDLLPFFGAIPVDERVVLDGSWVFAAGVTAGIDGALRLAAELRGEEVAKAIQLYMAYAPEPPFDAGTPERAPAAVLEQARASVAAITERRTATARRVAAKLGLTVEAMSQP</sequence>
<organism evidence="2 3">
    <name type="scientific">Methylobacterium gnaphalii</name>
    <dbReference type="NCBI Taxonomy" id="1010610"/>
    <lineage>
        <taxon>Bacteria</taxon>
        <taxon>Pseudomonadati</taxon>
        <taxon>Pseudomonadota</taxon>
        <taxon>Alphaproteobacteria</taxon>
        <taxon>Hyphomicrobiales</taxon>
        <taxon>Methylobacteriaceae</taxon>
        <taxon>Methylobacterium</taxon>
    </lineage>
</organism>
<protein>
    <submittedName>
        <fullName evidence="2">Glutamine amidotransferase</fullName>
    </submittedName>
</protein>
<accession>A0A512JMP2</accession>
<dbReference type="RefSeq" id="WP_147047646.1">
    <property type="nucleotide sequence ID" value="NZ_BJZV01000016.1"/>
</dbReference>
<dbReference type="PANTHER" id="PTHR43130:SF2">
    <property type="entry name" value="DJ-1_PFPI DOMAIN-CONTAINING PROTEIN"/>
    <property type="match status" value="1"/>
</dbReference>
<keyword evidence="2" id="KW-0808">Transferase</keyword>
<evidence type="ECO:0000313" key="2">
    <source>
        <dbReference type="EMBL" id="GEP11204.1"/>
    </source>
</evidence>
<dbReference type="EMBL" id="BJZV01000016">
    <property type="protein sequence ID" value="GEP11204.1"/>
    <property type="molecule type" value="Genomic_DNA"/>
</dbReference>
<dbReference type="OrthoDB" id="186587at2"/>
<gene>
    <name evidence="2" type="ORF">MGN01_30490</name>
</gene>
<dbReference type="PANTHER" id="PTHR43130">
    <property type="entry name" value="ARAC-FAMILY TRANSCRIPTIONAL REGULATOR"/>
    <property type="match status" value="1"/>
</dbReference>
<dbReference type="InterPro" id="IPR052158">
    <property type="entry name" value="INH-QAR"/>
</dbReference>
<keyword evidence="2" id="KW-0315">Glutamine amidotransferase</keyword>
<proteinExistence type="predicted"/>